<dbReference type="Proteomes" id="UP001416858">
    <property type="component" value="Unassembled WGS sequence"/>
</dbReference>
<organism evidence="2 3">
    <name type="scientific">Novipirellula caenicola</name>
    <dbReference type="NCBI Taxonomy" id="1536901"/>
    <lineage>
        <taxon>Bacteria</taxon>
        <taxon>Pseudomonadati</taxon>
        <taxon>Planctomycetota</taxon>
        <taxon>Planctomycetia</taxon>
        <taxon>Pirellulales</taxon>
        <taxon>Pirellulaceae</taxon>
        <taxon>Novipirellula</taxon>
    </lineage>
</organism>
<accession>A0ABP9VIT5</accession>
<gene>
    <name evidence="2" type="ORF">Rcae01_00015</name>
</gene>
<feature type="transmembrane region" description="Helical" evidence="1">
    <location>
        <begin position="59"/>
        <end position="86"/>
    </location>
</feature>
<evidence type="ECO:0000313" key="3">
    <source>
        <dbReference type="Proteomes" id="UP001416858"/>
    </source>
</evidence>
<keyword evidence="3" id="KW-1185">Reference proteome</keyword>
<evidence type="ECO:0000313" key="2">
    <source>
        <dbReference type="EMBL" id="GAA5504576.1"/>
    </source>
</evidence>
<evidence type="ECO:0008006" key="4">
    <source>
        <dbReference type="Google" id="ProtNLM"/>
    </source>
</evidence>
<comment type="caution">
    <text evidence="2">The sequence shown here is derived from an EMBL/GenBank/DDBJ whole genome shotgun (WGS) entry which is preliminary data.</text>
</comment>
<sequence length="144" mass="15752">MGIVYAALWSFPRTGPDLVHGMVAICGCYVISMFTFVIRAYCRLPRECSLAAKPIRKGVWASLLGGSAYGACVAVGVTLAYCYVMRPTWDYTVVKFCLIAQVTTIAVCGAVMIPVGFLAGLIYSLYKWKHTEQCDAREARESSS</sequence>
<keyword evidence="1" id="KW-1133">Transmembrane helix</keyword>
<reference evidence="2 3" key="1">
    <citation type="submission" date="2024-02" db="EMBL/GenBank/DDBJ databases">
        <title>Rhodopirellula caenicola NBRC 110016.</title>
        <authorList>
            <person name="Ichikawa N."/>
            <person name="Katano-Makiyama Y."/>
            <person name="Hidaka K."/>
        </authorList>
    </citation>
    <scope>NUCLEOTIDE SEQUENCE [LARGE SCALE GENOMIC DNA]</scope>
    <source>
        <strain evidence="2 3">NBRC 110016</strain>
    </source>
</reference>
<protein>
    <recommendedName>
        <fullName evidence="4">Transmembrane protein</fullName>
    </recommendedName>
</protein>
<feature type="transmembrane region" description="Helical" evidence="1">
    <location>
        <begin position="98"/>
        <end position="123"/>
    </location>
</feature>
<proteinExistence type="predicted"/>
<name>A0ABP9VIT5_9BACT</name>
<feature type="transmembrane region" description="Helical" evidence="1">
    <location>
        <begin position="18"/>
        <end position="38"/>
    </location>
</feature>
<keyword evidence="1" id="KW-0472">Membrane</keyword>
<dbReference type="EMBL" id="BAABRO010000001">
    <property type="protein sequence ID" value="GAA5504576.1"/>
    <property type="molecule type" value="Genomic_DNA"/>
</dbReference>
<keyword evidence="1" id="KW-0812">Transmembrane</keyword>
<evidence type="ECO:0000256" key="1">
    <source>
        <dbReference type="SAM" id="Phobius"/>
    </source>
</evidence>